<accession>A0A7M3S9P4</accession>
<name>A0A7M3S9P4_9FIRM</name>
<proteinExistence type="predicted"/>
<dbReference type="EMBL" id="AP023368">
    <property type="protein sequence ID" value="BCK01312.1"/>
    <property type="molecule type" value="Genomic_DNA"/>
</dbReference>
<gene>
    <name evidence="1" type="ORF">bsdcttw_43520</name>
</gene>
<sequence>MKTNRPYVTINKESKLKELMEALHKNMDNIKKFDGIAGIMLDGGMSRGYADYLSEIDVVIFLHDKEFQSYKEEKTPIALGITKMEGYLYDIKVLNYEEEWRKEYDSIALWDMSYAKILYDTNGELKSLFDRKLKTVRDVSAAEGLMFEAWWNYKLAGDIWLHREDILQGHYCLNNAVKPLLSALFIANSEYIPHDKWLIHMSRTLEWKPLPYDELLQGILYTGDMNLESLYKRQKSLECFWNAINDKLCGMLDFNNGLKLMHRGVFQNLERIIEKDSFTLSEWKEFSSISSLNYEPLFSFTEIKDGMVMIDRNKLNTLGEKELYDWFYDVVKAVRQESVMNNREVIKE</sequence>
<dbReference type="InterPro" id="IPR043519">
    <property type="entry name" value="NT_sf"/>
</dbReference>
<protein>
    <recommendedName>
        <fullName evidence="3">DUF4037 domain-containing protein</fullName>
    </recommendedName>
</protein>
<evidence type="ECO:0000313" key="2">
    <source>
        <dbReference type="Proteomes" id="UP000515703"/>
    </source>
</evidence>
<dbReference type="Proteomes" id="UP000515703">
    <property type="component" value="Chromosome"/>
</dbReference>
<evidence type="ECO:0000313" key="1">
    <source>
        <dbReference type="EMBL" id="BCK01312.1"/>
    </source>
</evidence>
<evidence type="ECO:0008006" key="3">
    <source>
        <dbReference type="Google" id="ProtNLM"/>
    </source>
</evidence>
<reference evidence="1 2" key="1">
    <citation type="submission" date="2020-08" db="EMBL/GenBank/DDBJ databases">
        <title>Draft genome sequencing of an Anaerocolumna strain isolated from anoxic soil subjected to BSD treatment.</title>
        <authorList>
            <person name="Uek A."/>
            <person name="Tonouchi A."/>
        </authorList>
    </citation>
    <scope>NUCLEOTIDE SEQUENCE [LARGE SCALE GENOMIC DNA]</scope>
    <source>
        <strain evidence="1 2">CTTW</strain>
    </source>
</reference>
<reference evidence="1 2" key="2">
    <citation type="submission" date="2020-08" db="EMBL/GenBank/DDBJ databases">
        <authorList>
            <person name="Ueki A."/>
            <person name="Tonouchi A."/>
        </authorList>
    </citation>
    <scope>NUCLEOTIDE SEQUENCE [LARGE SCALE GENOMIC DNA]</scope>
    <source>
        <strain evidence="1 2">CTTW</strain>
    </source>
</reference>
<dbReference type="KEGG" id="acht:bsdcttw_43520"/>
<dbReference type="RefSeq" id="WP_185256897.1">
    <property type="nucleotide sequence ID" value="NZ_AP023368.1"/>
</dbReference>
<dbReference type="Gene3D" id="3.30.460.10">
    <property type="entry name" value="Beta Polymerase, domain 2"/>
    <property type="match status" value="1"/>
</dbReference>
<dbReference type="AlphaFoldDB" id="A0A7M3S9P4"/>
<dbReference type="SUPFAM" id="SSF81301">
    <property type="entry name" value="Nucleotidyltransferase"/>
    <property type="match status" value="1"/>
</dbReference>
<keyword evidence="2" id="KW-1185">Reference proteome</keyword>
<organism evidence="1 2">
    <name type="scientific">Anaerocolumna chitinilytica</name>
    <dbReference type="NCBI Taxonomy" id="1727145"/>
    <lineage>
        <taxon>Bacteria</taxon>
        <taxon>Bacillati</taxon>
        <taxon>Bacillota</taxon>
        <taxon>Clostridia</taxon>
        <taxon>Lachnospirales</taxon>
        <taxon>Lachnospiraceae</taxon>
        <taxon>Anaerocolumna</taxon>
    </lineage>
</organism>